<organism evidence="2 3">
    <name type="scientific">Actinoplanes auranticolor</name>
    <dbReference type="NCBI Taxonomy" id="47988"/>
    <lineage>
        <taxon>Bacteria</taxon>
        <taxon>Bacillati</taxon>
        <taxon>Actinomycetota</taxon>
        <taxon>Actinomycetes</taxon>
        <taxon>Micromonosporales</taxon>
        <taxon>Micromonosporaceae</taxon>
        <taxon>Actinoplanes</taxon>
    </lineage>
</organism>
<feature type="transmembrane region" description="Helical" evidence="1">
    <location>
        <begin position="131"/>
        <end position="154"/>
    </location>
</feature>
<evidence type="ECO:0008006" key="4">
    <source>
        <dbReference type="Google" id="ProtNLM"/>
    </source>
</evidence>
<evidence type="ECO:0000256" key="1">
    <source>
        <dbReference type="SAM" id="Phobius"/>
    </source>
</evidence>
<evidence type="ECO:0000313" key="2">
    <source>
        <dbReference type="EMBL" id="GIM64536.1"/>
    </source>
</evidence>
<dbReference type="AlphaFoldDB" id="A0A919VPU1"/>
<dbReference type="EMBL" id="BOQL01000013">
    <property type="protein sequence ID" value="GIM64536.1"/>
    <property type="molecule type" value="Genomic_DNA"/>
</dbReference>
<keyword evidence="1" id="KW-0472">Membrane</keyword>
<keyword evidence="1" id="KW-0812">Transmembrane</keyword>
<accession>A0A919VPU1</accession>
<name>A0A919VPU1_9ACTN</name>
<sequence length="227" mass="24456">MLFALGEPVAFVALVVAFLLGLLLRALAIRITARTLGLADRRDPVTPRLREDVDPFGAVAAAVGGMGWGKMISVDEVPRYHGRGRAAAVFASGPVVCILVSQLLFLAYVLLFPDNLLSVLNMSDVLRGFTLPLGEQVLLCLAVGLLAFGLLALIPTPPLDGFGILWSALKRPGQGAQQTRLWLEEKNLGVLILLICCFFPLSYPFLLMILDVLGVLFLRLRGGPVPL</sequence>
<protein>
    <recommendedName>
        <fullName evidence="4">Zn-dependent protease</fullName>
    </recommendedName>
</protein>
<feature type="transmembrane region" description="Helical" evidence="1">
    <location>
        <begin position="86"/>
        <end position="111"/>
    </location>
</feature>
<reference evidence="2" key="1">
    <citation type="submission" date="2021-03" db="EMBL/GenBank/DDBJ databases">
        <title>Whole genome shotgun sequence of Actinoplanes auranticolor NBRC 12245.</title>
        <authorList>
            <person name="Komaki H."/>
            <person name="Tamura T."/>
        </authorList>
    </citation>
    <scope>NUCLEOTIDE SEQUENCE</scope>
    <source>
        <strain evidence="2">NBRC 12245</strain>
    </source>
</reference>
<keyword evidence="3" id="KW-1185">Reference proteome</keyword>
<dbReference type="InterPro" id="IPR052348">
    <property type="entry name" value="Metallopeptidase_M50B"/>
</dbReference>
<keyword evidence="1" id="KW-1133">Transmembrane helix</keyword>
<gene>
    <name evidence="2" type="ORF">Aau02nite_11030</name>
</gene>
<feature type="transmembrane region" description="Helical" evidence="1">
    <location>
        <begin position="190"/>
        <end position="218"/>
    </location>
</feature>
<dbReference type="Proteomes" id="UP000681340">
    <property type="component" value="Unassembled WGS sequence"/>
</dbReference>
<evidence type="ECO:0000313" key="3">
    <source>
        <dbReference type="Proteomes" id="UP000681340"/>
    </source>
</evidence>
<comment type="caution">
    <text evidence="2">The sequence shown here is derived from an EMBL/GenBank/DDBJ whole genome shotgun (WGS) entry which is preliminary data.</text>
</comment>
<proteinExistence type="predicted"/>
<dbReference type="RefSeq" id="WP_212987213.1">
    <property type="nucleotide sequence ID" value="NZ_BAABEA010000038.1"/>
</dbReference>
<dbReference type="PANTHER" id="PTHR35864">
    <property type="entry name" value="ZINC METALLOPROTEASE MJ0611-RELATED"/>
    <property type="match status" value="1"/>
</dbReference>
<dbReference type="PANTHER" id="PTHR35864:SF1">
    <property type="entry name" value="ZINC METALLOPROTEASE YWHC-RELATED"/>
    <property type="match status" value="1"/>
</dbReference>